<feature type="chain" id="PRO_5046575513" description="Secreted protein" evidence="1">
    <location>
        <begin position="21"/>
        <end position="89"/>
    </location>
</feature>
<evidence type="ECO:0000256" key="1">
    <source>
        <dbReference type="SAM" id="SignalP"/>
    </source>
</evidence>
<keyword evidence="3" id="KW-1185">Reference proteome</keyword>
<sequence>MAAVSLAAGAAALAAPAAHASTDAQAKPSLSVLDTIDDLQTSGLPAEQRHMVPTVAGQLGGIHQLNKLNQLHQLTDLAAPVTGLLPAVQ</sequence>
<keyword evidence="1" id="KW-0732">Signal</keyword>
<organism evidence="2 3">
    <name type="scientific">Streptomyces lasiicapitis</name>
    <dbReference type="NCBI Taxonomy" id="1923961"/>
    <lineage>
        <taxon>Bacteria</taxon>
        <taxon>Bacillati</taxon>
        <taxon>Actinomycetota</taxon>
        <taxon>Actinomycetes</taxon>
        <taxon>Kitasatosporales</taxon>
        <taxon>Streptomycetaceae</taxon>
        <taxon>Streptomyces</taxon>
    </lineage>
</organism>
<reference evidence="3" key="1">
    <citation type="journal article" date="2019" name="Int. J. Syst. Evol. Microbiol.">
        <title>The Global Catalogue of Microorganisms (GCM) 10K type strain sequencing project: providing services to taxonomists for standard genome sequencing and annotation.</title>
        <authorList>
            <consortium name="The Broad Institute Genomics Platform"/>
            <consortium name="The Broad Institute Genome Sequencing Center for Infectious Disease"/>
            <person name="Wu L."/>
            <person name="Ma J."/>
        </authorList>
    </citation>
    <scope>NUCLEOTIDE SEQUENCE [LARGE SCALE GENOMIC DNA]</scope>
    <source>
        <strain evidence="3">CGMCC 4.7349</strain>
    </source>
</reference>
<feature type="signal peptide" evidence="1">
    <location>
        <begin position="1"/>
        <end position="20"/>
    </location>
</feature>
<proteinExistence type="predicted"/>
<evidence type="ECO:0008006" key="4">
    <source>
        <dbReference type="Google" id="ProtNLM"/>
    </source>
</evidence>
<gene>
    <name evidence="2" type="ORF">GCM10012286_26790</name>
</gene>
<name>A0ABQ2LUL2_9ACTN</name>
<protein>
    <recommendedName>
        <fullName evidence="4">Secreted protein</fullName>
    </recommendedName>
</protein>
<dbReference type="EMBL" id="BMNG01000005">
    <property type="protein sequence ID" value="GGO43286.1"/>
    <property type="molecule type" value="Genomic_DNA"/>
</dbReference>
<dbReference type="Proteomes" id="UP000656881">
    <property type="component" value="Unassembled WGS sequence"/>
</dbReference>
<evidence type="ECO:0000313" key="3">
    <source>
        <dbReference type="Proteomes" id="UP000656881"/>
    </source>
</evidence>
<evidence type="ECO:0000313" key="2">
    <source>
        <dbReference type="EMBL" id="GGO43286.1"/>
    </source>
</evidence>
<accession>A0ABQ2LUL2</accession>
<comment type="caution">
    <text evidence="2">The sequence shown here is derived from an EMBL/GenBank/DDBJ whole genome shotgun (WGS) entry which is preliminary data.</text>
</comment>